<evidence type="ECO:0000313" key="1">
    <source>
        <dbReference type="EMBL" id="AWV89802.1"/>
    </source>
</evidence>
<dbReference type="InterPro" id="IPR011250">
    <property type="entry name" value="OMP/PagP_B-barrel"/>
</dbReference>
<keyword evidence="2" id="KW-1185">Reference proteome</keyword>
<protein>
    <submittedName>
        <fullName evidence="1">Uncharacterized protein</fullName>
    </submittedName>
</protein>
<dbReference type="EMBL" id="CP030032">
    <property type="protein sequence ID" value="AWV89802.1"/>
    <property type="molecule type" value="Genomic_DNA"/>
</dbReference>
<accession>A0A2Z4FLK0</accession>
<dbReference type="OrthoDB" id="5483179at2"/>
<dbReference type="Proteomes" id="UP000249799">
    <property type="component" value="Chromosome"/>
</dbReference>
<dbReference type="RefSeq" id="WP_111334737.1">
    <property type="nucleotide sequence ID" value="NZ_CP030032.1"/>
</dbReference>
<dbReference type="SUPFAM" id="SSF56925">
    <property type="entry name" value="OMPA-like"/>
    <property type="match status" value="1"/>
</dbReference>
<dbReference type="PANTHER" id="PTHR36194:SF1">
    <property type="entry name" value="S-LAYER-LIKE PROTEIN"/>
    <property type="match status" value="1"/>
</dbReference>
<gene>
    <name evidence="1" type="ORF">DN745_10815</name>
</gene>
<dbReference type="PANTHER" id="PTHR36194">
    <property type="entry name" value="S-LAYER-LIKE PROTEIN"/>
    <property type="match status" value="1"/>
</dbReference>
<dbReference type="InterPro" id="IPR013229">
    <property type="entry name" value="PEGA"/>
</dbReference>
<dbReference type="AlphaFoldDB" id="A0A2Z4FLK0"/>
<sequence>MKHNQYSNMNNWMPNRLAFRIYFAHLALIAGLCAPASVAQAADPPRVEVERPQVILWTFKAPTTPANTLAKLHAGLGEALPNKGARHLFGEKALQEYVGAKTAAPAECLIGLESCVSPQTLAFDALDLALVIHVELSRSGDQWVADCRWVDRRGEVAGRASLQAQTERDLAFELAGEIFNATASVSVTSEPAGARVEIDGDPVGTTPLNYRLSLGDHEYRLELDRYQTVSGTFTLLADASERIEHQLEAQSGALVLLNTPPDAQIIVDGEPRGPANHRLELPEGSYEIEVRAPGYDTHRETLELTPGQSVQRRVQMDETHPLLRDVAADAIMQNRYIARLTYDHSFQSTTFEDYRASLGETRFSFLSFRQDGEARHDVRRLVSPNGLRLDFSYSWDNFGLVLLSASYLSTALDLEAYVSSSAVDDPIEVRIEKLQRLQLRPLQLRYRHFFKNVAVFAELGSGINMDWVRASGDLLDPPVTLSNSEAFWNLGLGASYYFTHNFFATLRYSAQSYIDDGPGSEHIISLGVGLTVPNILGFEPEPPETL</sequence>
<proteinExistence type="predicted"/>
<reference evidence="1 2" key="1">
    <citation type="submission" date="2018-06" db="EMBL/GenBank/DDBJ databases">
        <title>Lujinxingia sediminis gen. nov. sp. nov., a new facultative anaerobic member of the class Deltaproteobacteria, and proposal of Lujinxingaceae fam. nov.</title>
        <authorList>
            <person name="Guo L.-Y."/>
            <person name="Li C.-M."/>
            <person name="Wang S."/>
            <person name="Du Z.-J."/>
        </authorList>
    </citation>
    <scope>NUCLEOTIDE SEQUENCE [LARGE SCALE GENOMIC DNA]</scope>
    <source>
        <strain evidence="1 2">FA350</strain>
    </source>
</reference>
<dbReference type="Pfam" id="PF08308">
    <property type="entry name" value="PEGA"/>
    <property type="match status" value="2"/>
</dbReference>
<evidence type="ECO:0000313" key="2">
    <source>
        <dbReference type="Proteomes" id="UP000249799"/>
    </source>
</evidence>
<organism evidence="1 2">
    <name type="scientific">Bradymonas sediminis</name>
    <dbReference type="NCBI Taxonomy" id="1548548"/>
    <lineage>
        <taxon>Bacteria</taxon>
        <taxon>Deltaproteobacteria</taxon>
        <taxon>Bradymonadales</taxon>
        <taxon>Bradymonadaceae</taxon>
        <taxon>Bradymonas</taxon>
    </lineage>
</organism>
<name>A0A2Z4FLK0_9DELT</name>
<dbReference type="KEGG" id="bsed:DN745_10815"/>